<evidence type="ECO:0000256" key="2">
    <source>
        <dbReference type="ARBA" id="ARBA00022679"/>
    </source>
</evidence>
<keyword evidence="3" id="KW-0547">Nucleotide-binding</keyword>
<evidence type="ECO:0000256" key="4">
    <source>
        <dbReference type="ARBA" id="ARBA00022777"/>
    </source>
</evidence>
<sequence>MRAHILTITLNPTVDFSTNAPEVQPELKLRCSEPHIDPGGGGINVARAIKQLGGQGVALIAIGGSTGAQLLQRLAHEGVATVAFQGPGETRQSVSIIDESNGDQYRFVMPGPSWEQGDVERALASIDQATGDGTLVVLSGSQPPGVAKDFPSILASHVAGRQARLIVDTSGPALHHLVETPHDSVYCLRMDDVEAEEMAGRALPEVEDTAAFAQDLVKRGVARMVIVARGADGSVLSTAEESWHSVGAKVPVLSKVGAGDSFVGAFTLALAEAHGPEEALRFGVAAASNAVMTEATRLCDRETTEKLAQDCSLRKL</sequence>
<evidence type="ECO:0000313" key="9">
    <source>
        <dbReference type="Proteomes" id="UP000198885"/>
    </source>
</evidence>
<dbReference type="Proteomes" id="UP000198885">
    <property type="component" value="Unassembled WGS sequence"/>
</dbReference>
<dbReference type="InterPro" id="IPR011611">
    <property type="entry name" value="PfkB_dom"/>
</dbReference>
<organism evidence="8 9">
    <name type="scientific">Tranquillimonas rosea</name>
    <dbReference type="NCBI Taxonomy" id="641238"/>
    <lineage>
        <taxon>Bacteria</taxon>
        <taxon>Pseudomonadati</taxon>
        <taxon>Pseudomonadota</taxon>
        <taxon>Alphaproteobacteria</taxon>
        <taxon>Rhodobacterales</taxon>
        <taxon>Roseobacteraceae</taxon>
        <taxon>Tranquillimonas</taxon>
    </lineage>
</organism>
<dbReference type="STRING" id="641238.SAMN04490244_102386"/>
<dbReference type="InterPro" id="IPR002173">
    <property type="entry name" value="Carboh/pur_kinase_PfkB_CS"/>
</dbReference>
<dbReference type="GO" id="GO:0005524">
    <property type="term" value="F:ATP binding"/>
    <property type="evidence" value="ECO:0007669"/>
    <property type="project" value="UniProtKB-KW"/>
</dbReference>
<reference evidence="8 9" key="1">
    <citation type="submission" date="2016-10" db="EMBL/GenBank/DDBJ databases">
        <authorList>
            <person name="de Groot N.N."/>
        </authorList>
    </citation>
    <scope>NUCLEOTIDE SEQUENCE [LARGE SCALE GENOMIC DNA]</scope>
    <source>
        <strain evidence="8 9">DSM 23042</strain>
    </source>
</reference>
<dbReference type="PIRSF" id="PIRSF000535">
    <property type="entry name" value="1PFK/6PFK/LacC"/>
    <property type="match status" value="1"/>
</dbReference>
<dbReference type="Pfam" id="PF00294">
    <property type="entry name" value="PfkB"/>
    <property type="match status" value="1"/>
</dbReference>
<gene>
    <name evidence="8" type="ORF">SAMN04490244_102386</name>
</gene>
<evidence type="ECO:0000256" key="5">
    <source>
        <dbReference type="ARBA" id="ARBA00022840"/>
    </source>
</evidence>
<feature type="domain" description="Carbohydrate kinase PfkB" evidence="7">
    <location>
        <begin position="14"/>
        <end position="299"/>
    </location>
</feature>
<dbReference type="CDD" id="cd01164">
    <property type="entry name" value="FruK_PfkB_like"/>
    <property type="match status" value="1"/>
</dbReference>
<dbReference type="NCBIfam" id="TIGR03168">
    <property type="entry name" value="1-PFK"/>
    <property type="match status" value="1"/>
</dbReference>
<dbReference type="OrthoDB" id="9801219at2"/>
<evidence type="ECO:0000313" key="8">
    <source>
        <dbReference type="EMBL" id="SER74565.1"/>
    </source>
</evidence>
<evidence type="ECO:0000256" key="1">
    <source>
        <dbReference type="ARBA" id="ARBA00010688"/>
    </source>
</evidence>
<dbReference type="PROSITE" id="PS00583">
    <property type="entry name" value="PFKB_KINASES_1"/>
    <property type="match status" value="1"/>
</dbReference>
<dbReference type="Gene3D" id="3.40.1190.20">
    <property type="match status" value="1"/>
</dbReference>
<evidence type="ECO:0000259" key="7">
    <source>
        <dbReference type="Pfam" id="PF00294"/>
    </source>
</evidence>
<dbReference type="EMBL" id="FOGU01000002">
    <property type="protein sequence ID" value="SER74565.1"/>
    <property type="molecule type" value="Genomic_DNA"/>
</dbReference>
<keyword evidence="5" id="KW-0067">ATP-binding</keyword>
<keyword evidence="9" id="KW-1185">Reference proteome</keyword>
<dbReference type="GO" id="GO:0003872">
    <property type="term" value="F:6-phosphofructokinase activity"/>
    <property type="evidence" value="ECO:0007669"/>
    <property type="project" value="TreeGrafter"/>
</dbReference>
<evidence type="ECO:0000256" key="6">
    <source>
        <dbReference type="PIRNR" id="PIRNR000535"/>
    </source>
</evidence>
<accession>A0A1H9RPZ8</accession>
<name>A0A1H9RPZ8_9RHOB</name>
<proteinExistence type="inferred from homology"/>
<dbReference type="InterPro" id="IPR029056">
    <property type="entry name" value="Ribokinase-like"/>
</dbReference>
<evidence type="ECO:0000256" key="3">
    <source>
        <dbReference type="ARBA" id="ARBA00022741"/>
    </source>
</evidence>
<dbReference type="PANTHER" id="PTHR46566">
    <property type="entry name" value="1-PHOSPHOFRUCTOKINASE-RELATED"/>
    <property type="match status" value="1"/>
</dbReference>
<dbReference type="RefSeq" id="WP_092689267.1">
    <property type="nucleotide sequence ID" value="NZ_FOGU01000002.1"/>
</dbReference>
<keyword evidence="2 6" id="KW-0808">Transferase</keyword>
<comment type="similarity">
    <text evidence="1 6">Belongs to the carbohydrate kinase PfkB family.</text>
</comment>
<dbReference type="InterPro" id="IPR017583">
    <property type="entry name" value="Tagatose/fructose_Pkinase"/>
</dbReference>
<dbReference type="PANTHER" id="PTHR46566:SF2">
    <property type="entry name" value="ATP-DEPENDENT 6-PHOSPHOFRUCTOKINASE ISOZYME 2"/>
    <property type="match status" value="1"/>
</dbReference>
<protein>
    <recommendedName>
        <fullName evidence="6">Phosphofructokinase</fullName>
    </recommendedName>
</protein>
<keyword evidence="4 8" id="KW-0418">Kinase</keyword>
<dbReference type="SUPFAM" id="SSF53613">
    <property type="entry name" value="Ribokinase-like"/>
    <property type="match status" value="1"/>
</dbReference>
<dbReference type="AlphaFoldDB" id="A0A1H9RPZ8"/>
<dbReference type="GO" id="GO:0005829">
    <property type="term" value="C:cytosol"/>
    <property type="evidence" value="ECO:0007669"/>
    <property type="project" value="TreeGrafter"/>
</dbReference>